<proteinExistence type="predicted"/>
<dbReference type="InterPro" id="IPR016040">
    <property type="entry name" value="NAD(P)-bd_dom"/>
</dbReference>
<dbReference type="SUPFAM" id="SSF51735">
    <property type="entry name" value="NAD(P)-binding Rossmann-fold domains"/>
    <property type="match status" value="1"/>
</dbReference>
<name>X1K3R2_9ZZZZ</name>
<dbReference type="InterPro" id="IPR036291">
    <property type="entry name" value="NAD(P)-bd_dom_sf"/>
</dbReference>
<gene>
    <name evidence="2" type="ORF">S06H3_07930</name>
</gene>
<reference evidence="2" key="1">
    <citation type="journal article" date="2014" name="Front. Microbiol.">
        <title>High frequency of phylogenetically diverse reductive dehalogenase-homologous genes in deep subseafloor sedimentary metagenomes.</title>
        <authorList>
            <person name="Kawai M."/>
            <person name="Futagami T."/>
            <person name="Toyoda A."/>
            <person name="Takaki Y."/>
            <person name="Nishi S."/>
            <person name="Hori S."/>
            <person name="Arai W."/>
            <person name="Tsubouchi T."/>
            <person name="Morono Y."/>
            <person name="Uchiyama I."/>
            <person name="Ito T."/>
            <person name="Fujiyama A."/>
            <person name="Inagaki F."/>
            <person name="Takami H."/>
        </authorList>
    </citation>
    <scope>NUCLEOTIDE SEQUENCE</scope>
    <source>
        <strain evidence="2">Expedition CK06-06</strain>
    </source>
</reference>
<feature type="domain" description="NAD(P)-binding" evidence="1">
    <location>
        <begin position="5"/>
        <end position="148"/>
    </location>
</feature>
<organism evidence="2">
    <name type="scientific">marine sediment metagenome</name>
    <dbReference type="NCBI Taxonomy" id="412755"/>
    <lineage>
        <taxon>unclassified sequences</taxon>
        <taxon>metagenomes</taxon>
        <taxon>ecological metagenomes</taxon>
    </lineage>
</organism>
<dbReference type="Gene3D" id="3.90.25.10">
    <property type="entry name" value="UDP-galactose 4-epimerase, domain 1"/>
    <property type="match status" value="1"/>
</dbReference>
<evidence type="ECO:0000259" key="1">
    <source>
        <dbReference type="Pfam" id="PF16363"/>
    </source>
</evidence>
<protein>
    <recommendedName>
        <fullName evidence="1">NAD(P)-binding domain-containing protein</fullName>
    </recommendedName>
</protein>
<dbReference type="PANTHER" id="PTHR43000">
    <property type="entry name" value="DTDP-D-GLUCOSE 4,6-DEHYDRATASE-RELATED"/>
    <property type="match status" value="1"/>
</dbReference>
<feature type="non-terminal residue" evidence="2">
    <location>
        <position position="1"/>
    </location>
</feature>
<sequence length="157" mass="17967">NYAVDGIECVILRPFTHTGPGQFKDFVLPTIAMQIAEIEKNKRPPLIELGNIKVKREFMNIDDIINAYILAIEKCKPGNIYNISSNKGYTIGKAIEIFKKLSRVKFEVKTDPSKIRKIDIPILIGNGDKFSKLTGWEPIVKFEKTIKDLLNYWRAKL</sequence>
<evidence type="ECO:0000313" key="2">
    <source>
        <dbReference type="EMBL" id="GAI01178.1"/>
    </source>
</evidence>
<comment type="caution">
    <text evidence="2">The sequence shown here is derived from an EMBL/GenBank/DDBJ whole genome shotgun (WGS) entry which is preliminary data.</text>
</comment>
<dbReference type="Gene3D" id="3.40.50.720">
    <property type="entry name" value="NAD(P)-binding Rossmann-like Domain"/>
    <property type="match status" value="1"/>
</dbReference>
<dbReference type="EMBL" id="BARV01003276">
    <property type="protein sequence ID" value="GAI01178.1"/>
    <property type="molecule type" value="Genomic_DNA"/>
</dbReference>
<accession>X1K3R2</accession>
<dbReference type="Pfam" id="PF16363">
    <property type="entry name" value="GDP_Man_Dehyd"/>
    <property type="match status" value="1"/>
</dbReference>
<dbReference type="AlphaFoldDB" id="X1K3R2"/>